<sequence length="129" mass="15190">MAIDSVLWQAYCDPYFRFERQLMCSQFAIITAWNPKSIWLSKSDNDRNNQHLAQEVSHTCWCGVQVGNEDFSWLEESFAVQISQHEALELGRKYQQNAIYYVEGERLFLLSCLEEQSKVALGNWRSRCR</sequence>
<evidence type="ECO:0000313" key="1">
    <source>
        <dbReference type="EMBL" id="MDC5741131.1"/>
    </source>
</evidence>
<keyword evidence="4" id="KW-1185">Reference proteome</keyword>
<dbReference type="InterPro" id="IPR021710">
    <property type="entry name" value="DUF3293"/>
</dbReference>
<reference evidence="1" key="2">
    <citation type="submission" date="2022-11" db="EMBL/GenBank/DDBJ databases">
        <title>Role of the vibriolysin VemA secreted by the emergent pathogen Vibrio europaeus in the colonization of Manila clam mucus.</title>
        <authorList>
            <person name="Martinez C."/>
            <person name="Rodriguez S."/>
            <person name="Vences A."/>
            <person name="Barja J.L."/>
            <person name="Toranzo A.E."/>
            <person name="Dubert J."/>
        </authorList>
    </citation>
    <scope>NUCLEOTIDE SEQUENCE</scope>
    <source>
        <strain evidence="1">3454</strain>
    </source>
</reference>
<dbReference type="AlphaFoldDB" id="A0A178JHC9"/>
<evidence type="ECO:0000313" key="4">
    <source>
        <dbReference type="Proteomes" id="UP001150001"/>
    </source>
</evidence>
<dbReference type="Pfam" id="PF11697">
    <property type="entry name" value="DUF3293"/>
    <property type="match status" value="1"/>
</dbReference>
<accession>A0A178JHC9</accession>
<dbReference type="OrthoDB" id="5604578at2"/>
<dbReference type="EMBL" id="LUAX01000001">
    <property type="protein sequence ID" value="OAN01361.1"/>
    <property type="molecule type" value="Genomic_DNA"/>
</dbReference>
<organism evidence="2 3">
    <name type="scientific">Vibrio europaeus</name>
    <dbReference type="NCBI Taxonomy" id="300876"/>
    <lineage>
        <taxon>Bacteria</taxon>
        <taxon>Pseudomonadati</taxon>
        <taxon>Pseudomonadota</taxon>
        <taxon>Gammaproteobacteria</taxon>
        <taxon>Vibrionales</taxon>
        <taxon>Vibrionaceae</taxon>
        <taxon>Vibrio</taxon>
        <taxon>Vibrio oreintalis group</taxon>
    </lineage>
</organism>
<dbReference type="GeneID" id="78075968"/>
<name>A0A178JHC9_9VIBR</name>
<protein>
    <submittedName>
        <fullName evidence="1">DUF3293 domain-containing protein</fullName>
    </submittedName>
</protein>
<gene>
    <name evidence="2" type="ORF">AZ468_09705</name>
    <name evidence="1" type="ORF">OPW20_13715</name>
</gene>
<comment type="caution">
    <text evidence="2">The sequence shown here is derived from an EMBL/GenBank/DDBJ whole genome shotgun (WGS) entry which is preliminary data.</text>
</comment>
<dbReference type="RefSeq" id="WP_069667180.1">
    <property type="nucleotide sequence ID" value="NZ_CP180205.1"/>
</dbReference>
<reference evidence="2 3" key="1">
    <citation type="submission" date="2016-03" db="EMBL/GenBank/DDBJ databases">
        <title>Draft genome sequence of the Vibrio tubiashii subs. europaeus.</title>
        <authorList>
            <person name="Spinard E."/>
            <person name="Dubert J."/>
            <person name="Nelson D.R."/>
            <person name="Barja J.L."/>
        </authorList>
    </citation>
    <scope>NUCLEOTIDE SEQUENCE [LARGE SCALE GENOMIC DNA]</scope>
    <source>
        <strain evidence="3">PP-638</strain>
        <strain evidence="2">PP2-638</strain>
    </source>
</reference>
<proteinExistence type="predicted"/>
<dbReference type="Proteomes" id="UP000094761">
    <property type="component" value="Unassembled WGS sequence"/>
</dbReference>
<evidence type="ECO:0000313" key="3">
    <source>
        <dbReference type="Proteomes" id="UP000094761"/>
    </source>
</evidence>
<dbReference type="Proteomes" id="UP001150001">
    <property type="component" value="Unassembled WGS sequence"/>
</dbReference>
<dbReference type="EMBL" id="JAPFIT010000017">
    <property type="protein sequence ID" value="MDC5741131.1"/>
    <property type="molecule type" value="Genomic_DNA"/>
</dbReference>
<evidence type="ECO:0000313" key="2">
    <source>
        <dbReference type="EMBL" id="OAN01361.1"/>
    </source>
</evidence>